<name>A0AAV4C4Y0_9GAST</name>
<dbReference type="AlphaFoldDB" id="A0AAV4C4Y0"/>
<accession>A0AAV4C4Y0</accession>
<keyword evidence="2" id="KW-1185">Reference proteome</keyword>
<evidence type="ECO:0000313" key="1">
    <source>
        <dbReference type="EMBL" id="GFO30371.1"/>
    </source>
</evidence>
<evidence type="ECO:0000313" key="2">
    <source>
        <dbReference type="Proteomes" id="UP000735302"/>
    </source>
</evidence>
<proteinExistence type="predicted"/>
<organism evidence="1 2">
    <name type="scientific">Plakobranchus ocellatus</name>
    <dbReference type="NCBI Taxonomy" id="259542"/>
    <lineage>
        <taxon>Eukaryota</taxon>
        <taxon>Metazoa</taxon>
        <taxon>Spiralia</taxon>
        <taxon>Lophotrochozoa</taxon>
        <taxon>Mollusca</taxon>
        <taxon>Gastropoda</taxon>
        <taxon>Heterobranchia</taxon>
        <taxon>Euthyneura</taxon>
        <taxon>Panpulmonata</taxon>
        <taxon>Sacoglossa</taxon>
        <taxon>Placobranchoidea</taxon>
        <taxon>Plakobranchidae</taxon>
        <taxon>Plakobranchus</taxon>
    </lineage>
</organism>
<comment type="caution">
    <text evidence="1">The sequence shown here is derived from an EMBL/GenBank/DDBJ whole genome shotgun (WGS) entry which is preliminary data.</text>
</comment>
<sequence length="116" mass="12720">MSGCSKDPILEEKAKFDKVISDFQALRQARVPWRSLNSRQKALFRSQGGFAFHYATDASALPPFSPCKVNSYINNKYYGIPPQGMRSDGGTVHSEIALRSAGTFCPEFEPAACALA</sequence>
<protein>
    <submittedName>
        <fullName evidence="1">Uncharacterized protein</fullName>
    </submittedName>
</protein>
<dbReference type="Proteomes" id="UP000735302">
    <property type="component" value="Unassembled WGS sequence"/>
</dbReference>
<reference evidence="1 2" key="1">
    <citation type="journal article" date="2021" name="Elife">
        <title>Chloroplast acquisition without the gene transfer in kleptoplastic sea slugs, Plakobranchus ocellatus.</title>
        <authorList>
            <person name="Maeda T."/>
            <person name="Takahashi S."/>
            <person name="Yoshida T."/>
            <person name="Shimamura S."/>
            <person name="Takaki Y."/>
            <person name="Nagai Y."/>
            <person name="Toyoda A."/>
            <person name="Suzuki Y."/>
            <person name="Arimoto A."/>
            <person name="Ishii H."/>
            <person name="Satoh N."/>
            <person name="Nishiyama T."/>
            <person name="Hasebe M."/>
            <person name="Maruyama T."/>
            <person name="Minagawa J."/>
            <person name="Obokata J."/>
            <person name="Shigenobu S."/>
        </authorList>
    </citation>
    <scope>NUCLEOTIDE SEQUENCE [LARGE SCALE GENOMIC DNA]</scope>
</reference>
<gene>
    <name evidence="1" type="ORF">PoB_005687600</name>
</gene>
<dbReference type="EMBL" id="BLXT01006233">
    <property type="protein sequence ID" value="GFO30371.1"/>
    <property type="molecule type" value="Genomic_DNA"/>
</dbReference>